<accession>A0A7L2QK86</accession>
<dbReference type="Proteomes" id="UP000574191">
    <property type="component" value="Unassembled WGS sequence"/>
</dbReference>
<dbReference type="SUPFAM" id="SSF48726">
    <property type="entry name" value="Immunoglobulin"/>
    <property type="match status" value="1"/>
</dbReference>
<comment type="caution">
    <text evidence="2">The sequence shown here is derived from an EMBL/GenBank/DDBJ whole genome shotgun (WGS) entry which is preliminary data.</text>
</comment>
<evidence type="ECO:0000259" key="1">
    <source>
        <dbReference type="PROSITE" id="PS50835"/>
    </source>
</evidence>
<dbReference type="OrthoDB" id="6234674at2759"/>
<dbReference type="InterPro" id="IPR013783">
    <property type="entry name" value="Ig-like_fold"/>
</dbReference>
<dbReference type="Gene3D" id="2.60.40.10">
    <property type="entry name" value="Immunoglobulins"/>
    <property type="match status" value="1"/>
</dbReference>
<organism evidence="2 3">
    <name type="scientific">Hypocryptadius cinnamomeus</name>
    <dbReference type="NCBI Taxonomy" id="589841"/>
    <lineage>
        <taxon>Eukaryota</taxon>
        <taxon>Metazoa</taxon>
        <taxon>Chordata</taxon>
        <taxon>Craniata</taxon>
        <taxon>Vertebrata</taxon>
        <taxon>Euteleostomi</taxon>
        <taxon>Archelosauria</taxon>
        <taxon>Archosauria</taxon>
        <taxon>Dinosauria</taxon>
        <taxon>Saurischia</taxon>
        <taxon>Theropoda</taxon>
        <taxon>Coelurosauria</taxon>
        <taxon>Aves</taxon>
        <taxon>Neognathae</taxon>
        <taxon>Neoaves</taxon>
        <taxon>Telluraves</taxon>
        <taxon>Australaves</taxon>
        <taxon>Passeriformes</taxon>
        <taxon>Sylvioidea</taxon>
        <taxon>Zosteropidae</taxon>
        <taxon>Hypocryptadius</taxon>
    </lineage>
</organism>
<feature type="non-terminal residue" evidence="2">
    <location>
        <position position="88"/>
    </location>
</feature>
<dbReference type="InterPro" id="IPR036179">
    <property type="entry name" value="Ig-like_dom_sf"/>
</dbReference>
<dbReference type="EMBL" id="VYZP01212932">
    <property type="protein sequence ID" value="NXR97023.1"/>
    <property type="molecule type" value="Genomic_DNA"/>
</dbReference>
<name>A0A7L2QK86_9PASS</name>
<dbReference type="InterPro" id="IPR007110">
    <property type="entry name" value="Ig-like_dom"/>
</dbReference>
<dbReference type="PROSITE" id="PS50835">
    <property type="entry name" value="IG_LIKE"/>
    <property type="match status" value="1"/>
</dbReference>
<dbReference type="AlphaFoldDB" id="A0A7L2QK86"/>
<reference evidence="2 3" key="1">
    <citation type="submission" date="2019-09" db="EMBL/GenBank/DDBJ databases">
        <title>Bird 10,000 Genomes (B10K) Project - Family phase.</title>
        <authorList>
            <person name="Zhang G."/>
        </authorList>
    </citation>
    <scope>NUCLEOTIDE SEQUENCE [LARGE SCALE GENOMIC DNA]</scope>
    <source>
        <strain evidence="2">B10K-DU-002-83</strain>
    </source>
</reference>
<feature type="domain" description="Ig-like" evidence="1">
    <location>
        <begin position="1"/>
        <end position="86"/>
    </location>
</feature>
<gene>
    <name evidence="2" type="primary">Igsf9b_1</name>
    <name evidence="2" type="ORF">HYPCIN_R13389</name>
</gene>
<protein>
    <submittedName>
        <fullName evidence="2">TUTLB protein</fullName>
    </submittedName>
</protein>
<dbReference type="Pfam" id="PF13895">
    <property type="entry name" value="Ig_2"/>
    <property type="match status" value="1"/>
</dbReference>
<sequence>MPPIIYVPIGIHGYIRCPVEAEPPVTLVKWNKDGRPLRIEKYSGWNLLEDGSIRIEEATEDALGTYTCVPYNALGTMGQSPPARLVLK</sequence>
<evidence type="ECO:0000313" key="3">
    <source>
        <dbReference type="Proteomes" id="UP000574191"/>
    </source>
</evidence>
<dbReference type="FunFam" id="2.60.40.10:FF:000226">
    <property type="entry name" value="protein turtle homolog B"/>
    <property type="match status" value="1"/>
</dbReference>
<keyword evidence="3" id="KW-1185">Reference proteome</keyword>
<evidence type="ECO:0000313" key="2">
    <source>
        <dbReference type="EMBL" id="NXR97023.1"/>
    </source>
</evidence>
<feature type="non-terminal residue" evidence="2">
    <location>
        <position position="1"/>
    </location>
</feature>
<proteinExistence type="predicted"/>